<evidence type="ECO:0000256" key="1">
    <source>
        <dbReference type="ARBA" id="ARBA00022884"/>
    </source>
</evidence>
<feature type="compositionally biased region" description="Low complexity" evidence="3">
    <location>
        <begin position="18"/>
        <end position="28"/>
    </location>
</feature>
<reference evidence="5" key="1">
    <citation type="submission" date="2021-07" db="EMBL/GenBank/DDBJ databases">
        <title>Draft genome of Mortierella alpina, strain LL118, isolated from an aspen leaf litter sample.</title>
        <authorList>
            <person name="Yang S."/>
            <person name="Vinatzer B.A."/>
        </authorList>
    </citation>
    <scope>NUCLEOTIDE SEQUENCE</scope>
    <source>
        <strain evidence="5">LL118</strain>
    </source>
</reference>
<evidence type="ECO:0000256" key="2">
    <source>
        <dbReference type="PROSITE-ProRule" id="PRU00176"/>
    </source>
</evidence>
<feature type="compositionally biased region" description="Gly residues" evidence="3">
    <location>
        <begin position="39"/>
        <end position="51"/>
    </location>
</feature>
<gene>
    <name evidence="5" type="ORF">KVV02_002557</name>
</gene>
<dbReference type="Gene3D" id="3.30.70.330">
    <property type="match status" value="1"/>
</dbReference>
<organism evidence="5 6">
    <name type="scientific">Mortierella alpina</name>
    <name type="common">Oleaginous fungus</name>
    <name type="synonym">Mortierella renispora</name>
    <dbReference type="NCBI Taxonomy" id="64518"/>
    <lineage>
        <taxon>Eukaryota</taxon>
        <taxon>Fungi</taxon>
        <taxon>Fungi incertae sedis</taxon>
        <taxon>Mucoromycota</taxon>
        <taxon>Mortierellomycotina</taxon>
        <taxon>Mortierellomycetes</taxon>
        <taxon>Mortierellales</taxon>
        <taxon>Mortierellaceae</taxon>
        <taxon>Mortierella</taxon>
    </lineage>
</organism>
<dbReference type="PANTHER" id="PTHR23003">
    <property type="entry name" value="RNA RECOGNITION MOTIF RRM DOMAIN CONTAINING PROTEIN"/>
    <property type="match status" value="1"/>
</dbReference>
<dbReference type="Proteomes" id="UP000717515">
    <property type="component" value="Unassembled WGS sequence"/>
</dbReference>
<protein>
    <recommendedName>
        <fullName evidence="4">RRM domain-containing protein</fullName>
    </recommendedName>
</protein>
<evidence type="ECO:0000313" key="5">
    <source>
        <dbReference type="EMBL" id="KAG9320384.1"/>
    </source>
</evidence>
<comment type="caution">
    <text evidence="5">The sequence shown here is derived from an EMBL/GenBank/DDBJ whole genome shotgun (WGS) entry which is preliminary data.</text>
</comment>
<dbReference type="GO" id="GO:0005634">
    <property type="term" value="C:nucleus"/>
    <property type="evidence" value="ECO:0007669"/>
    <property type="project" value="TreeGrafter"/>
</dbReference>
<dbReference type="GO" id="GO:1990904">
    <property type="term" value="C:ribonucleoprotein complex"/>
    <property type="evidence" value="ECO:0007669"/>
    <property type="project" value="TreeGrafter"/>
</dbReference>
<dbReference type="SUPFAM" id="SSF54928">
    <property type="entry name" value="RNA-binding domain, RBD"/>
    <property type="match status" value="1"/>
</dbReference>
<dbReference type="InterPro" id="IPR012677">
    <property type="entry name" value="Nucleotide-bd_a/b_plait_sf"/>
</dbReference>
<feature type="region of interest" description="Disordered" evidence="3">
    <location>
        <begin position="1"/>
        <end position="96"/>
    </location>
</feature>
<evidence type="ECO:0000313" key="6">
    <source>
        <dbReference type="Proteomes" id="UP000717515"/>
    </source>
</evidence>
<dbReference type="InterPro" id="IPR000504">
    <property type="entry name" value="RRM_dom"/>
</dbReference>
<accession>A0A9P8A0Y0</accession>
<dbReference type="CDD" id="cd00590">
    <property type="entry name" value="RRM_SF"/>
    <property type="match status" value="1"/>
</dbReference>
<dbReference type="InterPro" id="IPR035979">
    <property type="entry name" value="RBD_domain_sf"/>
</dbReference>
<dbReference type="PANTHER" id="PTHR23003:SF3">
    <property type="entry name" value="FI21236P1-RELATED"/>
    <property type="match status" value="1"/>
</dbReference>
<dbReference type="GO" id="GO:0003729">
    <property type="term" value="F:mRNA binding"/>
    <property type="evidence" value="ECO:0007669"/>
    <property type="project" value="TreeGrafter"/>
</dbReference>
<evidence type="ECO:0000259" key="4">
    <source>
        <dbReference type="PROSITE" id="PS50102"/>
    </source>
</evidence>
<name>A0A9P8A0Y0_MORAP</name>
<dbReference type="PROSITE" id="PS50102">
    <property type="entry name" value="RRM"/>
    <property type="match status" value="1"/>
</dbReference>
<dbReference type="InterPro" id="IPR050374">
    <property type="entry name" value="RRT5_SRSF_SR"/>
</dbReference>
<dbReference type="EMBL" id="JAIFTL010000295">
    <property type="protein sequence ID" value="KAG9320384.1"/>
    <property type="molecule type" value="Genomic_DNA"/>
</dbReference>
<feature type="compositionally biased region" description="Basic and acidic residues" evidence="3">
    <location>
        <begin position="52"/>
        <end position="68"/>
    </location>
</feature>
<keyword evidence="1 2" id="KW-0694">RNA-binding</keyword>
<dbReference type="SMART" id="SM00360">
    <property type="entry name" value="RRM"/>
    <property type="match status" value="1"/>
</dbReference>
<evidence type="ECO:0000256" key="3">
    <source>
        <dbReference type="SAM" id="MobiDB-lite"/>
    </source>
</evidence>
<dbReference type="AlphaFoldDB" id="A0A9P8A0Y0"/>
<dbReference type="Pfam" id="PF00076">
    <property type="entry name" value="RRM_1"/>
    <property type="match status" value="1"/>
</dbReference>
<dbReference type="GO" id="GO:0005737">
    <property type="term" value="C:cytoplasm"/>
    <property type="evidence" value="ECO:0007669"/>
    <property type="project" value="TreeGrafter"/>
</dbReference>
<feature type="domain" description="RRM" evidence="4">
    <location>
        <begin position="101"/>
        <end position="177"/>
    </location>
</feature>
<proteinExistence type="predicted"/>
<sequence>MRRFFQDKFGPPAGGSSRGMPSAASSSRYEPSRDHGRSGGDSYGHDNGGGRGYRDEGSRGGRDHHAPDFYDGSRSSGHHGHGYGDATMAAVPSGPAAGSGDQIYIRNLPLTTTSQDLRDLFRTCGAIRMTEMLDTAGRSKGSGIVRFEMYESADKAVAKFNGYVYGGRPLEVIYDRP</sequence>